<sequence>MNVRLALPLLLAATLSACVTSKDVSKLDPVFYGSTLRSAEDYVACVGAAWKGLGTEFEKRAIHGGYELIVDGAMGAESVLSASTYRKKTDVRLSSRLPKRAQPLGEAANLCL</sequence>
<proteinExistence type="predicted"/>
<dbReference type="OrthoDB" id="8636595at2"/>
<reference evidence="2 3" key="1">
    <citation type="submission" date="2016-04" db="EMBL/GenBank/DDBJ databases">
        <authorList>
            <consortium name="Pathogen Informatics"/>
        </authorList>
    </citation>
    <scope>NUCLEOTIDE SEQUENCE [LARGE SCALE GENOMIC DNA]</scope>
    <source>
        <strain evidence="2 3">H044680328</strain>
    </source>
</reference>
<gene>
    <name evidence="2" type="ORF">SAMEA3906487_02196</name>
</gene>
<dbReference type="STRING" id="123899.SAMEA3906487_02196"/>
<evidence type="ECO:0000256" key="1">
    <source>
        <dbReference type="SAM" id="SignalP"/>
    </source>
</evidence>
<evidence type="ECO:0000313" key="3">
    <source>
        <dbReference type="Proteomes" id="UP000076825"/>
    </source>
</evidence>
<keyword evidence="3" id="KW-1185">Reference proteome</keyword>
<evidence type="ECO:0000313" key="2">
    <source>
        <dbReference type="EMBL" id="SAI70399.1"/>
    </source>
</evidence>
<protein>
    <submittedName>
        <fullName evidence="2">Lipoprotein</fullName>
    </submittedName>
</protein>
<feature type="signal peptide" evidence="1">
    <location>
        <begin position="1"/>
        <end position="17"/>
    </location>
</feature>
<dbReference type="PATRIC" id="fig|123899.6.peg.2184"/>
<organism evidence="2 3">
    <name type="scientific">Bordetella trematum</name>
    <dbReference type="NCBI Taxonomy" id="123899"/>
    <lineage>
        <taxon>Bacteria</taxon>
        <taxon>Pseudomonadati</taxon>
        <taxon>Pseudomonadota</taxon>
        <taxon>Betaproteobacteria</taxon>
        <taxon>Burkholderiales</taxon>
        <taxon>Alcaligenaceae</taxon>
        <taxon>Bordetella</taxon>
    </lineage>
</organism>
<dbReference type="PROSITE" id="PS51257">
    <property type="entry name" value="PROKAR_LIPOPROTEIN"/>
    <property type="match status" value="1"/>
</dbReference>
<keyword evidence="2" id="KW-0449">Lipoprotein</keyword>
<feature type="chain" id="PRO_5009816556" evidence="1">
    <location>
        <begin position="18"/>
        <end position="112"/>
    </location>
</feature>
<keyword evidence="1" id="KW-0732">Signal</keyword>
<name>A0A157NZE2_9BORD</name>
<dbReference type="EMBL" id="LT546645">
    <property type="protein sequence ID" value="SAI70399.1"/>
    <property type="molecule type" value="Genomic_DNA"/>
</dbReference>
<dbReference type="GeneID" id="56590530"/>
<dbReference type="KEGG" id="btrm:SAMEA390648702196"/>
<dbReference type="RefSeq" id="WP_025518402.1">
    <property type="nucleotide sequence ID" value="NZ_CP016340.1"/>
</dbReference>
<dbReference type="AlphaFoldDB" id="A0A157NZE2"/>
<accession>A0A157NZE2</accession>
<dbReference type="eggNOG" id="ENOG5031KEF">
    <property type="taxonomic scope" value="Bacteria"/>
</dbReference>
<dbReference type="Proteomes" id="UP000076825">
    <property type="component" value="Chromosome 1"/>
</dbReference>